<evidence type="ECO:0008006" key="5">
    <source>
        <dbReference type="Google" id="ProtNLM"/>
    </source>
</evidence>
<keyword evidence="2" id="KW-0812">Transmembrane</keyword>
<evidence type="ECO:0000313" key="4">
    <source>
        <dbReference type="Proteomes" id="UP001519064"/>
    </source>
</evidence>
<keyword evidence="4" id="KW-1185">Reference proteome</keyword>
<sequence>MGAVFLVTAAGLGWAAGTGAAAEEEQPTPATPAAYLAEQLRKSPVYLSDQLPRTNPLSARPAFVKEAKRTGVPTYVLVLPGSGTGGPDGDGLLAAVHDRLGKDGLYLLFGGDGGSPEVGTFGVDVPARDAAMATTFELPYDAGTLDTFRHFVDVLRSGDAAQRAGQGADASRAGEEPDKLYTTRTDRENQGFLVGILLTGVPVLLVSVGWYVRRWRGGKGPGLRLLMPVAAGVALVIGVGAPLVYGDTRSDGDPLPTAADMKARTVRVAHGLRDDPVYVDPLAAGLLSPAELDRLRKRAERLEVPVHIAVVPLDTPDESGGDGELLAKRLHSRLGSPRLRPGGAPSGDGVYVIADAAENGELEVVNYGAKLDSAKLYDDTEDLRFGAYEGSKESKASKNGDGRLYPRLEEALRIIGRTPSGPRSGPYLDPMAAEDPVAEDELPSLYSGDFGPGAFMGVVAALAALGVTAAGLAIARRAGLGTLPAGARVSAGARASAGTRASAATRTAAAARTAAAHDAVPQAPARPSAGWLRRTARRELDEMNDEFERLSGELPEAVRTRAWDCLDAATLLLDQEGDNRVDADADPPTLATGLALIRAGRAVLADRATATAPQLKLCTLNPLHGPWSAERKLKLPGEGGAARSRPVCAECRTALDARDGAGSDSRRARAERAAGVVASQLLCLRAPGSGRSAPYEPYYRVPGPLDATQGTDRSQSLTVEQIVRRVREQLGVH</sequence>
<gene>
    <name evidence="3" type="ORF">ITI46_30325</name>
</gene>
<protein>
    <recommendedName>
        <fullName evidence="5">TPM domain-containing protein</fullName>
    </recommendedName>
</protein>
<evidence type="ECO:0000256" key="2">
    <source>
        <dbReference type="SAM" id="Phobius"/>
    </source>
</evidence>
<feature type="transmembrane region" description="Helical" evidence="2">
    <location>
        <begin position="192"/>
        <end position="213"/>
    </location>
</feature>
<evidence type="ECO:0000313" key="3">
    <source>
        <dbReference type="EMBL" id="MBO8195912.1"/>
    </source>
</evidence>
<name>A0ABS3XKI3_9ACTN</name>
<evidence type="ECO:0000256" key="1">
    <source>
        <dbReference type="SAM" id="Coils"/>
    </source>
</evidence>
<feature type="transmembrane region" description="Helical" evidence="2">
    <location>
        <begin position="454"/>
        <end position="475"/>
    </location>
</feature>
<dbReference type="EMBL" id="JADKMA010000229">
    <property type="protein sequence ID" value="MBO8195912.1"/>
    <property type="molecule type" value="Genomic_DNA"/>
</dbReference>
<keyword evidence="1" id="KW-0175">Coiled coil</keyword>
<reference evidence="3 4" key="1">
    <citation type="submission" date="2020-11" db="EMBL/GenBank/DDBJ databases">
        <title>Streptomyces spirodelae sp. nov., isolated from duckweed.</title>
        <authorList>
            <person name="Saimee Y."/>
            <person name="Duangmal K."/>
        </authorList>
    </citation>
    <scope>NUCLEOTIDE SEQUENCE [LARGE SCALE GENOMIC DNA]</scope>
    <source>
        <strain evidence="3 4">S16-07</strain>
    </source>
</reference>
<comment type="caution">
    <text evidence="3">The sequence shown here is derived from an EMBL/GenBank/DDBJ whole genome shotgun (WGS) entry which is preliminary data.</text>
</comment>
<accession>A0ABS3XKI3</accession>
<keyword evidence="2" id="KW-0472">Membrane</keyword>
<feature type="transmembrane region" description="Helical" evidence="2">
    <location>
        <begin position="225"/>
        <end position="245"/>
    </location>
</feature>
<dbReference type="Proteomes" id="UP001519064">
    <property type="component" value="Unassembled WGS sequence"/>
</dbReference>
<organism evidence="3 4">
    <name type="scientific">Streptomyces oryzae</name>
    <dbReference type="NCBI Taxonomy" id="1434886"/>
    <lineage>
        <taxon>Bacteria</taxon>
        <taxon>Bacillati</taxon>
        <taxon>Actinomycetota</taxon>
        <taxon>Actinomycetes</taxon>
        <taxon>Kitasatosporales</taxon>
        <taxon>Streptomycetaceae</taxon>
        <taxon>Streptomyces</taxon>
    </lineage>
</organism>
<feature type="coiled-coil region" evidence="1">
    <location>
        <begin position="533"/>
        <end position="560"/>
    </location>
</feature>
<proteinExistence type="predicted"/>
<keyword evidence="2" id="KW-1133">Transmembrane helix</keyword>